<keyword evidence="2 3" id="KW-0371">Homeobox</keyword>
<dbReference type="CDD" id="cd00086">
    <property type="entry name" value="homeodomain"/>
    <property type="match status" value="1"/>
</dbReference>
<evidence type="ECO:0000256" key="3">
    <source>
        <dbReference type="RuleBase" id="RU000682"/>
    </source>
</evidence>
<gene>
    <name evidence="6" type="ORF">V9T40_000321</name>
</gene>
<evidence type="ECO:0000256" key="4">
    <source>
        <dbReference type="SAM" id="MobiDB-lite"/>
    </source>
</evidence>
<evidence type="ECO:0000256" key="1">
    <source>
        <dbReference type="ARBA" id="ARBA00004123"/>
    </source>
</evidence>
<comment type="caution">
    <text evidence="6">The sequence shown here is derived from an EMBL/GenBank/DDBJ whole genome shotgun (WGS) entry which is preliminary data.</text>
</comment>
<dbReference type="InterPro" id="IPR001356">
    <property type="entry name" value="HD"/>
</dbReference>
<accession>A0AAN9T9B2</accession>
<dbReference type="SUPFAM" id="SSF46689">
    <property type="entry name" value="Homeodomain-like"/>
    <property type="match status" value="1"/>
</dbReference>
<evidence type="ECO:0000259" key="5">
    <source>
        <dbReference type="PROSITE" id="PS50071"/>
    </source>
</evidence>
<feature type="DNA-binding region" description="Homeobox" evidence="2">
    <location>
        <begin position="79"/>
        <end position="106"/>
    </location>
</feature>
<evidence type="ECO:0000313" key="7">
    <source>
        <dbReference type="Proteomes" id="UP001367676"/>
    </source>
</evidence>
<name>A0AAN9T9B2_9HEMI</name>
<keyword evidence="2 3" id="KW-0539">Nucleus</keyword>
<keyword evidence="7" id="KW-1185">Reference proteome</keyword>
<sequence length="149" mass="17631">MRERLAKQRHDVKFSGKTWLAVFAELRQTYGPDQLMSRASVYLWYDLFQRGQESVKQKGGPRAPFHAIYKRIRYFLLANEPTITVLKSSKVKVWFQNRRTKHKRMQQEEEAKAQQQASSTSKNSHHVNKWKQDTVTLMDKNEESSDKNT</sequence>
<proteinExistence type="predicted"/>
<dbReference type="PROSITE" id="PS50071">
    <property type="entry name" value="HOMEOBOX_2"/>
    <property type="match status" value="1"/>
</dbReference>
<evidence type="ECO:0000313" key="6">
    <source>
        <dbReference type="EMBL" id="KAK7579692.1"/>
    </source>
</evidence>
<evidence type="ECO:0000256" key="2">
    <source>
        <dbReference type="PROSITE-ProRule" id="PRU00108"/>
    </source>
</evidence>
<dbReference type="EMBL" id="JBBCAQ010000034">
    <property type="protein sequence ID" value="KAK7579692.1"/>
    <property type="molecule type" value="Genomic_DNA"/>
</dbReference>
<feature type="domain" description="Homeobox" evidence="5">
    <location>
        <begin position="77"/>
        <end position="105"/>
    </location>
</feature>
<feature type="region of interest" description="Disordered" evidence="4">
    <location>
        <begin position="99"/>
        <end position="149"/>
    </location>
</feature>
<reference evidence="6 7" key="1">
    <citation type="submission" date="2024-03" db="EMBL/GenBank/DDBJ databases">
        <title>Adaptation during the transition from Ophiocordyceps entomopathogen to insect associate is accompanied by gene loss and intensified selection.</title>
        <authorList>
            <person name="Ward C.M."/>
            <person name="Onetto C.A."/>
            <person name="Borneman A.R."/>
        </authorList>
    </citation>
    <scope>NUCLEOTIDE SEQUENCE [LARGE SCALE GENOMIC DNA]</scope>
    <source>
        <strain evidence="6">AWRI1</strain>
        <tissue evidence="6">Single Adult Female</tissue>
    </source>
</reference>
<comment type="subcellular location">
    <subcellularLocation>
        <location evidence="1 2 3">Nucleus</location>
    </subcellularLocation>
</comment>
<keyword evidence="2 3" id="KW-0238">DNA-binding</keyword>
<protein>
    <recommendedName>
        <fullName evidence="5">Homeobox domain-containing protein</fullName>
    </recommendedName>
</protein>
<dbReference type="Gene3D" id="1.10.10.60">
    <property type="entry name" value="Homeodomain-like"/>
    <property type="match status" value="1"/>
</dbReference>
<feature type="compositionally biased region" description="Basic and acidic residues" evidence="4">
    <location>
        <begin position="139"/>
        <end position="149"/>
    </location>
</feature>
<dbReference type="GO" id="GO:0003677">
    <property type="term" value="F:DNA binding"/>
    <property type="evidence" value="ECO:0007669"/>
    <property type="project" value="UniProtKB-UniRule"/>
</dbReference>
<dbReference type="Pfam" id="PF00046">
    <property type="entry name" value="Homeodomain"/>
    <property type="match status" value="1"/>
</dbReference>
<dbReference type="Proteomes" id="UP001367676">
    <property type="component" value="Unassembled WGS sequence"/>
</dbReference>
<dbReference type="InterPro" id="IPR009057">
    <property type="entry name" value="Homeodomain-like_sf"/>
</dbReference>
<organism evidence="6 7">
    <name type="scientific">Parthenolecanium corni</name>
    <dbReference type="NCBI Taxonomy" id="536013"/>
    <lineage>
        <taxon>Eukaryota</taxon>
        <taxon>Metazoa</taxon>
        <taxon>Ecdysozoa</taxon>
        <taxon>Arthropoda</taxon>
        <taxon>Hexapoda</taxon>
        <taxon>Insecta</taxon>
        <taxon>Pterygota</taxon>
        <taxon>Neoptera</taxon>
        <taxon>Paraneoptera</taxon>
        <taxon>Hemiptera</taxon>
        <taxon>Sternorrhyncha</taxon>
        <taxon>Coccoidea</taxon>
        <taxon>Coccidae</taxon>
        <taxon>Parthenolecanium</taxon>
    </lineage>
</organism>
<dbReference type="GO" id="GO:0005634">
    <property type="term" value="C:nucleus"/>
    <property type="evidence" value="ECO:0007669"/>
    <property type="project" value="UniProtKB-SubCell"/>
</dbReference>
<dbReference type="AlphaFoldDB" id="A0AAN9T9B2"/>